<sequence>MTALISAQPLERVREREADLCMTTIESSSAVESSMEDTSQTLTNHQFSNNTNRNGRGRRIGGGGGDDVVSGDDEEFRGEECDNEAWDTLSKSFRQVQSVLDQNRALIQQVNENHQSKMPDNLVKNVALIREINGNISKVMSLYSDLSVDFSNIVQQRRAINNDDHVEKIAGS</sequence>
<dbReference type="EMBL" id="CM045761">
    <property type="protein sequence ID" value="KAI8016321.1"/>
    <property type="molecule type" value="Genomic_DNA"/>
</dbReference>
<evidence type="ECO:0000313" key="2">
    <source>
        <dbReference type="Proteomes" id="UP001060215"/>
    </source>
</evidence>
<proteinExistence type="predicted"/>
<gene>
    <name evidence="1" type="ORF">LOK49_LG05G01421</name>
</gene>
<comment type="caution">
    <text evidence="1">The sequence shown here is derived from an EMBL/GenBank/DDBJ whole genome shotgun (WGS) entry which is preliminary data.</text>
</comment>
<evidence type="ECO:0000313" key="1">
    <source>
        <dbReference type="EMBL" id="KAI8016321.1"/>
    </source>
</evidence>
<protein>
    <submittedName>
        <fullName evidence="1">Protein EARLY FLOWERING 4</fullName>
    </submittedName>
</protein>
<name>A0ACC0HT47_9ERIC</name>
<keyword evidence="2" id="KW-1185">Reference proteome</keyword>
<reference evidence="1 2" key="1">
    <citation type="journal article" date="2022" name="Plant J.">
        <title>Chromosome-level genome of Camellia lanceoleosa provides a valuable resource for understanding genome evolution and self-incompatibility.</title>
        <authorList>
            <person name="Gong W."/>
            <person name="Xiao S."/>
            <person name="Wang L."/>
            <person name="Liao Z."/>
            <person name="Chang Y."/>
            <person name="Mo W."/>
            <person name="Hu G."/>
            <person name="Li W."/>
            <person name="Zhao G."/>
            <person name="Zhu H."/>
            <person name="Hu X."/>
            <person name="Ji K."/>
            <person name="Xiang X."/>
            <person name="Song Q."/>
            <person name="Yuan D."/>
            <person name="Jin S."/>
            <person name="Zhang L."/>
        </authorList>
    </citation>
    <scope>NUCLEOTIDE SEQUENCE [LARGE SCALE GENOMIC DNA]</scope>
    <source>
        <strain evidence="1">SQ_2022a</strain>
    </source>
</reference>
<dbReference type="Proteomes" id="UP001060215">
    <property type="component" value="Chromosome 4"/>
</dbReference>
<accession>A0ACC0HT47</accession>
<organism evidence="1 2">
    <name type="scientific">Camellia lanceoleosa</name>
    <dbReference type="NCBI Taxonomy" id="1840588"/>
    <lineage>
        <taxon>Eukaryota</taxon>
        <taxon>Viridiplantae</taxon>
        <taxon>Streptophyta</taxon>
        <taxon>Embryophyta</taxon>
        <taxon>Tracheophyta</taxon>
        <taxon>Spermatophyta</taxon>
        <taxon>Magnoliopsida</taxon>
        <taxon>eudicotyledons</taxon>
        <taxon>Gunneridae</taxon>
        <taxon>Pentapetalae</taxon>
        <taxon>asterids</taxon>
        <taxon>Ericales</taxon>
        <taxon>Theaceae</taxon>
        <taxon>Camellia</taxon>
    </lineage>
</organism>